<name>A0A1Y1WIP4_9FUNG</name>
<proteinExistence type="predicted"/>
<reference evidence="1 2" key="1">
    <citation type="submission" date="2016-07" db="EMBL/GenBank/DDBJ databases">
        <title>Pervasive Adenine N6-methylation of Active Genes in Fungi.</title>
        <authorList>
            <consortium name="DOE Joint Genome Institute"/>
            <person name="Mondo S.J."/>
            <person name="Dannebaum R.O."/>
            <person name="Kuo R.C."/>
            <person name="Labutti K."/>
            <person name="Haridas S."/>
            <person name="Kuo A."/>
            <person name="Salamov A."/>
            <person name="Ahrendt S.R."/>
            <person name="Lipzen A."/>
            <person name="Sullivan W."/>
            <person name="Andreopoulos W.B."/>
            <person name="Clum A."/>
            <person name="Lindquist E."/>
            <person name="Daum C."/>
            <person name="Ramamoorthy G.K."/>
            <person name="Gryganskyi A."/>
            <person name="Culley D."/>
            <person name="Magnuson J.K."/>
            <person name="James T.Y."/>
            <person name="O'Malley M.A."/>
            <person name="Stajich J.E."/>
            <person name="Spatafora J.W."/>
            <person name="Visel A."/>
            <person name="Grigoriev I.V."/>
        </authorList>
    </citation>
    <scope>NUCLEOTIDE SEQUENCE [LARGE SCALE GENOMIC DNA]</scope>
    <source>
        <strain evidence="1 2">ATCC 12442</strain>
    </source>
</reference>
<accession>A0A1Y1WIP4</accession>
<dbReference type="RefSeq" id="XP_040746426.1">
    <property type="nucleotide sequence ID" value="XM_040890940.1"/>
</dbReference>
<dbReference type="GeneID" id="63807588"/>
<evidence type="ECO:0000313" key="1">
    <source>
        <dbReference type="EMBL" id="ORX73086.1"/>
    </source>
</evidence>
<organism evidence="1 2">
    <name type="scientific">Linderina pennispora</name>
    <dbReference type="NCBI Taxonomy" id="61395"/>
    <lineage>
        <taxon>Eukaryota</taxon>
        <taxon>Fungi</taxon>
        <taxon>Fungi incertae sedis</taxon>
        <taxon>Zoopagomycota</taxon>
        <taxon>Kickxellomycotina</taxon>
        <taxon>Kickxellomycetes</taxon>
        <taxon>Kickxellales</taxon>
        <taxon>Kickxellaceae</taxon>
        <taxon>Linderina</taxon>
    </lineage>
</organism>
<dbReference type="Proteomes" id="UP000193922">
    <property type="component" value="Unassembled WGS sequence"/>
</dbReference>
<keyword evidence="2" id="KW-1185">Reference proteome</keyword>
<evidence type="ECO:0000313" key="2">
    <source>
        <dbReference type="Proteomes" id="UP000193922"/>
    </source>
</evidence>
<dbReference type="EMBL" id="MCFD01000002">
    <property type="protein sequence ID" value="ORX73086.1"/>
    <property type="molecule type" value="Genomic_DNA"/>
</dbReference>
<gene>
    <name evidence="1" type="ORF">DL89DRAFT_309098</name>
</gene>
<dbReference type="AlphaFoldDB" id="A0A1Y1WIP4"/>
<comment type="caution">
    <text evidence="1">The sequence shown here is derived from an EMBL/GenBank/DDBJ whole genome shotgun (WGS) entry which is preliminary data.</text>
</comment>
<protein>
    <submittedName>
        <fullName evidence="1">Uncharacterized protein</fullName>
    </submittedName>
</protein>
<sequence length="186" mass="20637">MSIRFCVERPQFHPSNLRFGDMRRLCTQTDFPKKKVDVTGWNSSSMAGVKHALTPQAWAAVVARISLQRRERMSMFSFRANLGQGCWLSALHYPAGSGEWKRKYGPEIAPLICPESIFAGGGYLAGSAEAVNLPPARWRDANRAPRLPNRSTLLLKDSPFMMHGSGQPRWQWGTSGGQLGTAPMCT</sequence>